<feature type="domain" description="AB hydrolase-1" evidence="1">
    <location>
        <begin position="44"/>
        <end position="233"/>
    </location>
</feature>
<dbReference type="AlphaFoldDB" id="A0A7W6MN63"/>
<dbReference type="InterPro" id="IPR029058">
    <property type="entry name" value="AB_hydrolase_fold"/>
</dbReference>
<dbReference type="InterPro" id="IPR000073">
    <property type="entry name" value="AB_hydrolase_1"/>
</dbReference>
<dbReference type="SUPFAM" id="SSF53474">
    <property type="entry name" value="alpha/beta-Hydrolases"/>
    <property type="match status" value="1"/>
</dbReference>
<dbReference type="PANTHER" id="PTHR43433:SF4">
    <property type="entry name" value="NON-HEME CHLOROPEROXIDASE-RELATED"/>
    <property type="match status" value="1"/>
</dbReference>
<organism evidence="2 3">
    <name type="scientific">Aurantimonas endophytica</name>
    <dbReference type="NCBI Taxonomy" id="1522175"/>
    <lineage>
        <taxon>Bacteria</taxon>
        <taxon>Pseudomonadati</taxon>
        <taxon>Pseudomonadota</taxon>
        <taxon>Alphaproteobacteria</taxon>
        <taxon>Hyphomicrobiales</taxon>
        <taxon>Aurantimonadaceae</taxon>
        <taxon>Aurantimonas</taxon>
    </lineage>
</organism>
<dbReference type="RefSeq" id="WP_252920106.1">
    <property type="nucleotide sequence ID" value="NZ_JAAAMM010000001.1"/>
</dbReference>
<accession>A0A7W6MN63</accession>
<dbReference type="InterPro" id="IPR050471">
    <property type="entry name" value="AB_hydrolase"/>
</dbReference>
<keyword evidence="3" id="KW-1185">Reference proteome</keyword>
<reference evidence="2 3" key="1">
    <citation type="submission" date="2020-08" db="EMBL/GenBank/DDBJ databases">
        <title>Genomic Encyclopedia of Type Strains, Phase IV (KMG-IV): sequencing the most valuable type-strain genomes for metagenomic binning, comparative biology and taxonomic classification.</title>
        <authorList>
            <person name="Goeker M."/>
        </authorList>
    </citation>
    <scope>NUCLEOTIDE SEQUENCE [LARGE SCALE GENOMIC DNA]</scope>
    <source>
        <strain evidence="2 3">DSM 103570</strain>
    </source>
</reference>
<dbReference type="Proteomes" id="UP000588647">
    <property type="component" value="Unassembled WGS sequence"/>
</dbReference>
<protein>
    <submittedName>
        <fullName evidence="2">Pimeloyl-ACP methyl ester carboxylesterase</fullName>
    </submittedName>
</protein>
<dbReference type="EMBL" id="JACIEM010000001">
    <property type="protein sequence ID" value="MBB4001519.1"/>
    <property type="molecule type" value="Genomic_DNA"/>
</dbReference>
<gene>
    <name evidence="2" type="ORF">GGR03_000566</name>
</gene>
<dbReference type="PANTHER" id="PTHR43433">
    <property type="entry name" value="HYDROLASE, ALPHA/BETA FOLD FAMILY PROTEIN"/>
    <property type="match status" value="1"/>
</dbReference>
<dbReference type="PRINTS" id="PR00111">
    <property type="entry name" value="ABHYDROLASE"/>
</dbReference>
<comment type="caution">
    <text evidence="2">The sequence shown here is derived from an EMBL/GenBank/DDBJ whole genome shotgun (WGS) entry which is preliminary data.</text>
</comment>
<name>A0A7W6MN63_9HYPH</name>
<evidence type="ECO:0000313" key="2">
    <source>
        <dbReference type="EMBL" id="MBB4001519.1"/>
    </source>
</evidence>
<dbReference type="Pfam" id="PF12697">
    <property type="entry name" value="Abhydrolase_6"/>
    <property type="match status" value="1"/>
</dbReference>
<sequence>MALKPAIYRVKMVNRSSVVLIPGLLCTADLYRSQIEALPPGTVTVADTVSDDSIEAMAGRLLADAPERFVLCGLSMGGYVALEVARRAPERVAALALVATSARPDSPEQTAVRRRLVALGYDRGIEAVAEALCPRLLGPEARNDRDLRDRVVAMAQAVGIETFARQQAAIIGRADQRPTLPQLAMATQVLVGTADEIIPVECSQELAAAIPQAVLTTIPGKGHLLSMEAPDVLTRLLGELLSAGSQALQPAAAQLDAGPNM</sequence>
<dbReference type="Gene3D" id="3.40.50.1820">
    <property type="entry name" value="alpha/beta hydrolase"/>
    <property type="match status" value="1"/>
</dbReference>
<evidence type="ECO:0000259" key="1">
    <source>
        <dbReference type="Pfam" id="PF12697"/>
    </source>
</evidence>
<proteinExistence type="predicted"/>
<evidence type="ECO:0000313" key="3">
    <source>
        <dbReference type="Proteomes" id="UP000588647"/>
    </source>
</evidence>